<organism evidence="1 2">
    <name type="scientific">Helicobacter pylori R018c</name>
    <dbReference type="NCBI Taxonomy" id="1145110"/>
    <lineage>
        <taxon>Bacteria</taxon>
        <taxon>Pseudomonadati</taxon>
        <taxon>Campylobacterota</taxon>
        <taxon>Epsilonproteobacteria</taxon>
        <taxon>Campylobacterales</taxon>
        <taxon>Helicobacteraceae</taxon>
        <taxon>Helicobacter</taxon>
    </lineage>
</organism>
<protein>
    <submittedName>
        <fullName evidence="1">Uncharacterized protein</fullName>
    </submittedName>
</protein>
<evidence type="ECO:0000313" key="1">
    <source>
        <dbReference type="EMBL" id="EKE80433.1"/>
    </source>
</evidence>
<comment type="caution">
    <text evidence="1">The sequence shown here is derived from an EMBL/GenBank/DDBJ whole genome shotgun (WGS) entry which is preliminary data.</text>
</comment>
<dbReference type="AlphaFoldDB" id="K2JYB7"/>
<evidence type="ECO:0000313" key="2">
    <source>
        <dbReference type="Proteomes" id="UP000002808"/>
    </source>
</evidence>
<accession>K2JYB7</accession>
<gene>
    <name evidence="1" type="ORF">OUC_1167</name>
</gene>
<dbReference type="Proteomes" id="UP000002808">
    <property type="component" value="Unassembled WGS sequence"/>
</dbReference>
<name>K2JYB7_HELPX</name>
<proteinExistence type="predicted"/>
<dbReference type="EMBL" id="AMOQ01000004">
    <property type="protein sequence ID" value="EKE80433.1"/>
    <property type="molecule type" value="Genomic_DNA"/>
</dbReference>
<reference evidence="1 2" key="1">
    <citation type="submission" date="2012-08" db="EMBL/GenBank/DDBJ databases">
        <title>Comparative Sequence Analysis of H. pylori isolates.</title>
        <authorList>
            <person name="Blanchard T.G."/>
            <person name="Czinn S.J."/>
            <person name="McCracken C.M."/>
            <person name="Abolude K.A."/>
            <person name="Shefchek K.S."/>
            <person name="Maroo A.M."/>
            <person name="Santana-Cruz I.S."/>
            <person name="Tallon L.J."/>
            <person name="Ficke F.W.F."/>
        </authorList>
    </citation>
    <scope>NUCLEOTIDE SEQUENCE [LARGE SCALE GENOMIC DNA]</scope>
    <source>
        <strain evidence="1 2">R018c</strain>
    </source>
</reference>
<sequence length="48" mass="5756">MVISPFFVFFDWRFCLALSARPLKVSLYQRILFFYSLRFLCVCGVNKL</sequence>